<evidence type="ECO:0000313" key="1">
    <source>
        <dbReference type="EMBL" id="CAE0518840.1"/>
    </source>
</evidence>
<gene>
    <name evidence="1" type="ORF">SACU0126_LOCUS224</name>
</gene>
<reference evidence="1" key="1">
    <citation type="submission" date="2021-01" db="EMBL/GenBank/DDBJ databases">
        <authorList>
            <person name="Corre E."/>
            <person name="Pelletier E."/>
            <person name="Niang G."/>
            <person name="Scheremetjew M."/>
            <person name="Finn R."/>
            <person name="Kale V."/>
            <person name="Holt S."/>
            <person name="Cochrane G."/>
            <person name="Meng A."/>
            <person name="Brown T."/>
            <person name="Cohen L."/>
        </authorList>
    </citation>
    <scope>NUCLEOTIDE SEQUENCE</scope>
    <source>
        <strain evidence="1">SPMC142</strain>
    </source>
</reference>
<sequence>MPKRPREEGAAVLVPPNTPLRNKALLEDAARAHAAHLIQSQGRRITAMKFCAEVLHDRVGLKDYAVGQWERTIISAARKSALGEHDSSCILKPPPPVTQDVPSIEAAVHGIVDSIPKGGAARKKLSVQARAQLEGDWRKRISGFLDADALKELEMNGGIVRQLLTGAEVASIAKELVMGTSTSVTFLRESSGSGRGGAYASVRLSDLPHLTALARALAGALRACTGCTTLGGKVLATRYGKGGINWAHQDQTLHPYQAYVLLSRPGIDFSGGELYMSEPEAVVSGAPDAELDLPWSCSGEIAIFNANWHAPGGKPWYHGMRMVHQGTDELCSMLAVGLLE</sequence>
<accession>A0A7S3VUV8</accession>
<name>A0A7S3VUV8_9SPIT</name>
<dbReference type="AlphaFoldDB" id="A0A7S3VUV8"/>
<organism evidence="1">
    <name type="scientific">Strombidinopsis acuminata</name>
    <dbReference type="NCBI Taxonomy" id="141414"/>
    <lineage>
        <taxon>Eukaryota</taxon>
        <taxon>Sar</taxon>
        <taxon>Alveolata</taxon>
        <taxon>Ciliophora</taxon>
        <taxon>Intramacronucleata</taxon>
        <taxon>Spirotrichea</taxon>
        <taxon>Choreotrichia</taxon>
        <taxon>Choreotrichida</taxon>
        <taxon>Strombidinopsidae</taxon>
        <taxon>Strombidinopsis</taxon>
    </lineage>
</organism>
<protein>
    <recommendedName>
        <fullName evidence="2">Prolyl 4-hydroxylase alpha subunit domain-containing protein</fullName>
    </recommendedName>
</protein>
<evidence type="ECO:0008006" key="2">
    <source>
        <dbReference type="Google" id="ProtNLM"/>
    </source>
</evidence>
<proteinExistence type="predicted"/>
<dbReference type="EMBL" id="HBIQ01000549">
    <property type="protein sequence ID" value="CAE0518840.1"/>
    <property type="molecule type" value="Transcribed_RNA"/>
</dbReference>